<evidence type="ECO:0000256" key="1">
    <source>
        <dbReference type="SAM" id="MobiDB-lite"/>
    </source>
</evidence>
<feature type="region of interest" description="Disordered" evidence="1">
    <location>
        <begin position="112"/>
        <end position="133"/>
    </location>
</feature>
<evidence type="ECO:0000313" key="2">
    <source>
        <dbReference type="EMBL" id="GMI30152.1"/>
    </source>
</evidence>
<feature type="compositionally biased region" description="Basic and acidic residues" evidence="1">
    <location>
        <begin position="112"/>
        <end position="124"/>
    </location>
</feature>
<gene>
    <name evidence="2" type="ORF">TeGR_g7109</name>
</gene>
<sequence>MSSTPPRSSVRSIHSYATGYVPYHSDNLLLSLTVQGMICNLSFWLLTALLSPLLSYHSFWPSLLLSSLLFRRLRISQKVWLPAGSRPGGEHRGRFAAFRRWRRRQMDRALRRASGKFERKRESKQAAGRRRSGSMDVATVVPGCVPYAHGAFFGAAPAMLAEEYWAETVLRHLMPDVYCEVSRRVFSPPNLLIHWAENNPVCAAYGCLEWQSHQAAPPPVVLEWDVFLDPRLVQQAVDYPDSSVSTQLFETMLIAHGTASELCMENFTSAAFVRRLNFAGVRRSKKSLGGGITASDWIVLFAKALIIGSAEGRPSEEVKDLWAMIPKASRQVKPSLPEHLKCVHSVLSQPLKVFLDLKSRWVPHRIWALLIDTMSRYGNLEVVGVGSFMIADVRGIAGLCKRATVTENIYLHSAGDLQYAIHDGSVKRGDRVYINAGSLLWDFRVCFRLMGSGKSKSEKPPAAPAPDAETDAGPQQFRYAFMPYVSSQLPAYIDALELSVGVYVQEFACDTQAVATLTDHINENRDTYRLGMAWGGIPGKTIPMEPSRSLWNNTDGLGNQRLCGIYAGIMPACLTPAAACREWRPELTPDQL</sequence>
<dbReference type="EMBL" id="BRYB01001638">
    <property type="protein sequence ID" value="GMI30152.1"/>
    <property type="molecule type" value="Genomic_DNA"/>
</dbReference>
<dbReference type="Proteomes" id="UP001165060">
    <property type="component" value="Unassembled WGS sequence"/>
</dbReference>
<protein>
    <submittedName>
        <fullName evidence="2">Uncharacterized protein</fullName>
    </submittedName>
</protein>
<name>A0ABQ6MP56_9STRA</name>
<evidence type="ECO:0000313" key="3">
    <source>
        <dbReference type="Proteomes" id="UP001165060"/>
    </source>
</evidence>
<comment type="caution">
    <text evidence="2">The sequence shown here is derived from an EMBL/GenBank/DDBJ whole genome shotgun (WGS) entry which is preliminary data.</text>
</comment>
<organism evidence="2 3">
    <name type="scientific">Tetraparma gracilis</name>
    <dbReference type="NCBI Taxonomy" id="2962635"/>
    <lineage>
        <taxon>Eukaryota</taxon>
        <taxon>Sar</taxon>
        <taxon>Stramenopiles</taxon>
        <taxon>Ochrophyta</taxon>
        <taxon>Bolidophyceae</taxon>
        <taxon>Parmales</taxon>
        <taxon>Triparmaceae</taxon>
        <taxon>Tetraparma</taxon>
    </lineage>
</organism>
<reference evidence="2 3" key="1">
    <citation type="journal article" date="2023" name="Commun. Biol.">
        <title>Genome analysis of Parmales, the sister group of diatoms, reveals the evolutionary specialization of diatoms from phago-mixotrophs to photoautotrophs.</title>
        <authorList>
            <person name="Ban H."/>
            <person name="Sato S."/>
            <person name="Yoshikawa S."/>
            <person name="Yamada K."/>
            <person name="Nakamura Y."/>
            <person name="Ichinomiya M."/>
            <person name="Sato N."/>
            <person name="Blanc-Mathieu R."/>
            <person name="Endo H."/>
            <person name="Kuwata A."/>
            <person name="Ogata H."/>
        </authorList>
    </citation>
    <scope>NUCLEOTIDE SEQUENCE [LARGE SCALE GENOMIC DNA]</scope>
</reference>
<accession>A0ABQ6MP56</accession>
<proteinExistence type="predicted"/>
<keyword evidence="3" id="KW-1185">Reference proteome</keyword>